<dbReference type="OMA" id="MRKNDDA"/>
<organism evidence="1 2">
    <name type="scientific">Cajanus cajan</name>
    <name type="common">Pigeon pea</name>
    <name type="synonym">Cajanus indicus</name>
    <dbReference type="NCBI Taxonomy" id="3821"/>
    <lineage>
        <taxon>Eukaryota</taxon>
        <taxon>Viridiplantae</taxon>
        <taxon>Streptophyta</taxon>
        <taxon>Embryophyta</taxon>
        <taxon>Tracheophyta</taxon>
        <taxon>Spermatophyta</taxon>
        <taxon>Magnoliopsida</taxon>
        <taxon>eudicotyledons</taxon>
        <taxon>Gunneridae</taxon>
        <taxon>Pentapetalae</taxon>
        <taxon>rosids</taxon>
        <taxon>fabids</taxon>
        <taxon>Fabales</taxon>
        <taxon>Fabaceae</taxon>
        <taxon>Papilionoideae</taxon>
        <taxon>50 kb inversion clade</taxon>
        <taxon>NPAAA clade</taxon>
        <taxon>indigoferoid/millettioid clade</taxon>
        <taxon>Phaseoleae</taxon>
        <taxon>Cajanus</taxon>
    </lineage>
</organism>
<evidence type="ECO:0000313" key="2">
    <source>
        <dbReference type="Proteomes" id="UP000075243"/>
    </source>
</evidence>
<dbReference type="AlphaFoldDB" id="A0A151QPB9"/>
<proteinExistence type="predicted"/>
<keyword evidence="2" id="KW-1185">Reference proteome</keyword>
<accession>A0A151QPB9</accession>
<name>A0A151QPB9_CAJCA</name>
<protein>
    <submittedName>
        <fullName evidence="1">Uncharacterized protein</fullName>
    </submittedName>
</protein>
<dbReference type="Gramene" id="C.cajan_47453.t">
    <property type="protein sequence ID" value="C.cajan_47453.t"/>
    <property type="gene ID" value="C.cajan_47453"/>
</dbReference>
<evidence type="ECO:0000313" key="1">
    <source>
        <dbReference type="EMBL" id="KYP32150.1"/>
    </source>
</evidence>
<dbReference type="Proteomes" id="UP000075243">
    <property type="component" value="Unassembled WGS sequence"/>
</dbReference>
<reference evidence="1" key="1">
    <citation type="journal article" date="2012" name="Nat. Biotechnol.">
        <title>Draft genome sequence of pigeonpea (Cajanus cajan), an orphan legume crop of resource-poor farmers.</title>
        <authorList>
            <person name="Varshney R.K."/>
            <person name="Chen W."/>
            <person name="Li Y."/>
            <person name="Bharti A.K."/>
            <person name="Saxena R.K."/>
            <person name="Schlueter J.A."/>
            <person name="Donoghue M.T."/>
            <person name="Azam S."/>
            <person name="Fan G."/>
            <person name="Whaley A.M."/>
            <person name="Farmer A.D."/>
            <person name="Sheridan J."/>
            <person name="Iwata A."/>
            <person name="Tuteja R."/>
            <person name="Penmetsa R.V."/>
            <person name="Wu W."/>
            <person name="Upadhyaya H.D."/>
            <person name="Yang S.P."/>
            <person name="Shah T."/>
            <person name="Saxena K.B."/>
            <person name="Michael T."/>
            <person name="McCombie W.R."/>
            <person name="Yang B."/>
            <person name="Zhang G."/>
            <person name="Yang H."/>
            <person name="Wang J."/>
            <person name="Spillane C."/>
            <person name="Cook D.R."/>
            <person name="May G.D."/>
            <person name="Xu X."/>
            <person name="Jackson S.A."/>
        </authorList>
    </citation>
    <scope>NUCLEOTIDE SEQUENCE [LARGE SCALE GENOMIC DNA]</scope>
</reference>
<gene>
    <name evidence="1" type="ORF">KK1_047229</name>
</gene>
<feature type="non-terminal residue" evidence="1">
    <location>
        <position position="1"/>
    </location>
</feature>
<sequence length="116" mass="13145">FVDLSGLFYPDLVRVFYANMRKNDDAILVYEVKGIKITLSNEVFNSISSLERKVDNAIKKCEKKKVTYNAGGLLIEDKLLHYVLVCILAARGSNHAQLTKDDMILMVSIKNNIHID</sequence>
<dbReference type="EMBL" id="KQ485422">
    <property type="protein sequence ID" value="KYP32150.1"/>
    <property type="molecule type" value="Genomic_DNA"/>
</dbReference>